<comment type="caution">
    <text evidence="1">The sequence shown here is derived from an EMBL/GenBank/DDBJ whole genome shotgun (WGS) entry which is preliminary data.</text>
</comment>
<dbReference type="PATRIC" id="fig|1590.201.peg.2645"/>
<name>A0A162GG74_LACPN</name>
<dbReference type="RefSeq" id="WP_022638683.1">
    <property type="nucleotide sequence ID" value="NZ_BLJR01000023.1"/>
</dbReference>
<proteinExistence type="predicted"/>
<dbReference type="Proteomes" id="UP000076882">
    <property type="component" value="Unassembled WGS sequence"/>
</dbReference>
<dbReference type="AlphaFoldDB" id="A0A162GG74"/>
<sequence length="64" mass="7301">MSSRRSRIVDIKAEQARLLKAQAAFRAQEDALQKETGRLVIEAKGFTSTKQVEQWLSQLKERGL</sequence>
<dbReference type="EMBL" id="LUXM01000038">
    <property type="protein sequence ID" value="KZU92741.1"/>
    <property type="molecule type" value="Genomic_DNA"/>
</dbReference>
<protein>
    <submittedName>
        <fullName evidence="1">Uncharacterized protein</fullName>
    </submittedName>
</protein>
<accession>A0A162GG74</accession>
<gene>
    <name evidence="1" type="ORF">Lp19_2723</name>
</gene>
<evidence type="ECO:0000313" key="1">
    <source>
        <dbReference type="EMBL" id="KZU92741.1"/>
    </source>
</evidence>
<reference evidence="1 2" key="1">
    <citation type="submission" date="2016-03" db="EMBL/GenBank/DDBJ databases">
        <title>Comparative genomics of 54 Lactobacillus plantarum strains reveals genomic uncoupling from niche constraints.</title>
        <authorList>
            <person name="Martino M.E."/>
        </authorList>
    </citation>
    <scope>NUCLEOTIDE SEQUENCE [LARGE SCALE GENOMIC DNA]</scope>
    <source>
        <strain evidence="1 2">19.1</strain>
    </source>
</reference>
<organism evidence="1 2">
    <name type="scientific">Lactiplantibacillus plantarum</name>
    <name type="common">Lactobacillus plantarum</name>
    <dbReference type="NCBI Taxonomy" id="1590"/>
    <lineage>
        <taxon>Bacteria</taxon>
        <taxon>Bacillati</taxon>
        <taxon>Bacillota</taxon>
        <taxon>Bacilli</taxon>
        <taxon>Lactobacillales</taxon>
        <taxon>Lactobacillaceae</taxon>
        <taxon>Lactiplantibacillus</taxon>
    </lineage>
</organism>
<evidence type="ECO:0000313" key="2">
    <source>
        <dbReference type="Proteomes" id="UP000076882"/>
    </source>
</evidence>